<evidence type="ECO:0000313" key="3">
    <source>
        <dbReference type="Proteomes" id="UP000076722"/>
    </source>
</evidence>
<dbReference type="AlphaFoldDB" id="A0A164SJL7"/>
<protein>
    <submittedName>
        <fullName evidence="2">Uncharacterized protein</fullName>
    </submittedName>
</protein>
<dbReference type="EMBL" id="KV419414">
    <property type="protein sequence ID" value="KZS91553.1"/>
    <property type="molecule type" value="Genomic_DNA"/>
</dbReference>
<organism evidence="2 3">
    <name type="scientific">Sistotremastrum niveocremeum HHB9708</name>
    <dbReference type="NCBI Taxonomy" id="1314777"/>
    <lineage>
        <taxon>Eukaryota</taxon>
        <taxon>Fungi</taxon>
        <taxon>Dikarya</taxon>
        <taxon>Basidiomycota</taxon>
        <taxon>Agaricomycotina</taxon>
        <taxon>Agaricomycetes</taxon>
        <taxon>Sistotremastrales</taxon>
        <taxon>Sistotremastraceae</taxon>
        <taxon>Sertulicium</taxon>
        <taxon>Sertulicium niveocremeum</taxon>
    </lineage>
</organism>
<accession>A0A164SJL7</accession>
<gene>
    <name evidence="2" type="ORF">SISNIDRAFT_467489</name>
</gene>
<evidence type="ECO:0000256" key="1">
    <source>
        <dbReference type="SAM" id="MobiDB-lite"/>
    </source>
</evidence>
<keyword evidence="3" id="KW-1185">Reference proteome</keyword>
<name>A0A164SJL7_9AGAM</name>
<dbReference type="Proteomes" id="UP000076722">
    <property type="component" value="Unassembled WGS sequence"/>
</dbReference>
<proteinExistence type="predicted"/>
<sequence length="125" mass="13349">MAGDQTSVWNLTSSSRDMERDILEMTCEALTLIQMVVGGDGGDSNGGDRVQRSESPATVSDAEVRFGSVLDLSSPNLEPNFGSVLPPAPGPEPDAASGPQSVRLESTRETMIQNLNQKEGVWIEQ</sequence>
<reference evidence="2 3" key="1">
    <citation type="journal article" date="2016" name="Mol. Biol. Evol.">
        <title>Comparative Genomics of Early-Diverging Mushroom-Forming Fungi Provides Insights into the Origins of Lignocellulose Decay Capabilities.</title>
        <authorList>
            <person name="Nagy L.G."/>
            <person name="Riley R."/>
            <person name="Tritt A."/>
            <person name="Adam C."/>
            <person name="Daum C."/>
            <person name="Floudas D."/>
            <person name="Sun H."/>
            <person name="Yadav J.S."/>
            <person name="Pangilinan J."/>
            <person name="Larsson K.H."/>
            <person name="Matsuura K."/>
            <person name="Barry K."/>
            <person name="Labutti K."/>
            <person name="Kuo R."/>
            <person name="Ohm R.A."/>
            <person name="Bhattacharya S.S."/>
            <person name="Shirouzu T."/>
            <person name="Yoshinaga Y."/>
            <person name="Martin F.M."/>
            <person name="Grigoriev I.V."/>
            <person name="Hibbett D.S."/>
        </authorList>
    </citation>
    <scope>NUCLEOTIDE SEQUENCE [LARGE SCALE GENOMIC DNA]</scope>
    <source>
        <strain evidence="2 3">HHB9708</strain>
    </source>
</reference>
<feature type="region of interest" description="Disordered" evidence="1">
    <location>
        <begin position="38"/>
        <end position="62"/>
    </location>
</feature>
<feature type="region of interest" description="Disordered" evidence="1">
    <location>
        <begin position="76"/>
        <end position="102"/>
    </location>
</feature>
<evidence type="ECO:0000313" key="2">
    <source>
        <dbReference type="EMBL" id="KZS91553.1"/>
    </source>
</evidence>